<evidence type="ECO:0000313" key="3">
    <source>
        <dbReference type="Proteomes" id="UP000219993"/>
    </source>
</evidence>
<accession>A0A291P3I2</accession>
<dbReference type="InterPro" id="IPR052516">
    <property type="entry name" value="N-heterocyclic_Hydroxylase"/>
</dbReference>
<dbReference type="InterPro" id="IPR012368">
    <property type="entry name" value="OxRdtase_Mopterin-bd_su_IorB"/>
</dbReference>
<dbReference type="RefSeq" id="WP_097787998.1">
    <property type="nucleotide sequence ID" value="NZ_CP021435.1"/>
</dbReference>
<dbReference type="Pfam" id="PF02738">
    <property type="entry name" value="MoCoBD_1"/>
    <property type="match status" value="1"/>
</dbReference>
<evidence type="ECO:0000313" key="2">
    <source>
        <dbReference type="EMBL" id="ATJ81456.1"/>
    </source>
</evidence>
<sequence>MSSTRDTLLLANVSRRHVLKGLAATGALVLAARWDLSLAQEEEQQYGADAMPHGWVDDPNVFIHIAPDGTITVVNHRAEMGQGIRTSLVMVAADELGADWERVRVEQAPGDEETYGNQNTDGSRSMRHWFDPMRRAAASARTMLEQAAADQWGVPVGECRAGVQVVVHAPSGRELGFGELAAAASQLPVPARDTLRLKSRDEWRYIGQPTGPTRERRGDAVTRPLAIDGEEIVQGRAVYGADVRRDDMLFAVIARPPVYGARLASVDDSAALAVPGVRRVVPIEGTGQPAGFQPLGGVAVVADNTWAAIEGRKALTLEWNLEPAGNNADYDSAAYYETLEAASRSPGKVIRDHGDIEAALGDAETRLEATYSMPHMAQAPMEPPVALAQVADGRAEIWAPVQNPQAARDGVASRLGLSPENVTVHVTLLGGGFGRKSKPDYIFEAASLAAELEGRPVRLQWTREDDLHHAYFHAVSLDRLEDGLDADGKAVGWRHRTLSPSIGSLFAEDPEHKQAFELGMGFNTLPFDIPAIRLENPEAEAHVRIGWFRSVFNLPHAFAIQSFASELAEAAGRDHRDYLLELLGPARRIDPREIGETWNYGENPERYPIDVGRLRKVIETATEAAEWDRERPVGRGLGLAVHHSFVSYAAVVFDVEVGDGGELTIHSADIAFDCGPQVNPERIRAQMEGSCIMGIGIALQSEITASDGRIEQDNFHQYLIPRMANAPRVTRVHLINDDPEVAMGGVGEPGLPPVAPALCNAIHAASGKRIRRLPVGDQLAG</sequence>
<dbReference type="AlphaFoldDB" id="A0A291P3I2"/>
<dbReference type="KEGG" id="hbe:BEI_0469"/>
<dbReference type="Pfam" id="PF20256">
    <property type="entry name" value="MoCoBD_2"/>
    <property type="match status" value="2"/>
</dbReference>
<dbReference type="OrthoDB" id="9767994at2"/>
<keyword evidence="3" id="KW-1185">Reference proteome</keyword>
<evidence type="ECO:0000259" key="1">
    <source>
        <dbReference type="SMART" id="SM01008"/>
    </source>
</evidence>
<dbReference type="InterPro" id="IPR008274">
    <property type="entry name" value="AldOxase/xan_DH_MoCoBD1"/>
</dbReference>
<dbReference type="InterPro" id="IPR006311">
    <property type="entry name" value="TAT_signal"/>
</dbReference>
<dbReference type="Gene3D" id="3.90.1170.50">
    <property type="entry name" value="Aldehyde oxidase/xanthine dehydrogenase, a/b hammerhead"/>
    <property type="match status" value="1"/>
</dbReference>
<reference evidence="2 3" key="1">
    <citation type="journal article" date="2017" name="Sci. Rep.">
        <title>Revealing the Saline Adaptation Strategies of the Halophilic Bacterium Halomonas beimenensis through High-throughput Omics and Transposon Mutagenesis Approaches.</title>
        <authorList>
            <person name="Chen Y.H."/>
            <person name="Lin S.S."/>
            <person name="Shyu Y.T."/>
        </authorList>
    </citation>
    <scope>NUCLEOTIDE SEQUENCE [LARGE SCALE GENOMIC DNA]</scope>
    <source>
        <strain evidence="2 3">NTU-111</strain>
    </source>
</reference>
<dbReference type="GO" id="GO:0016491">
    <property type="term" value="F:oxidoreductase activity"/>
    <property type="evidence" value="ECO:0007669"/>
    <property type="project" value="InterPro"/>
</dbReference>
<dbReference type="InterPro" id="IPR037165">
    <property type="entry name" value="AldOxase/xan_DH_Mopterin-bd_sf"/>
</dbReference>
<feature type="domain" description="Aldehyde oxidase/xanthine dehydrogenase a/b hammerhead" evidence="1">
    <location>
        <begin position="234"/>
        <end position="323"/>
    </location>
</feature>
<dbReference type="InterPro" id="IPR000674">
    <property type="entry name" value="Ald_Oxase/Xan_DH_a/b"/>
</dbReference>
<name>A0A291P3I2_9GAMM</name>
<dbReference type="PANTHER" id="PTHR47495:SF3">
    <property type="entry name" value="BLR6219 PROTEIN"/>
    <property type="match status" value="1"/>
</dbReference>
<dbReference type="Proteomes" id="UP000219993">
    <property type="component" value="Chromosome"/>
</dbReference>
<gene>
    <name evidence="2" type="primary">iorB1</name>
    <name evidence="2" type="ORF">BEI_0469</name>
</gene>
<dbReference type="InterPro" id="IPR046867">
    <property type="entry name" value="AldOxase/xan_DH_MoCoBD2"/>
</dbReference>
<dbReference type="SMART" id="SM01008">
    <property type="entry name" value="Ald_Xan_dh_C"/>
    <property type="match status" value="1"/>
</dbReference>
<dbReference type="EMBL" id="CP021435">
    <property type="protein sequence ID" value="ATJ81456.1"/>
    <property type="molecule type" value="Genomic_DNA"/>
</dbReference>
<dbReference type="PROSITE" id="PS51318">
    <property type="entry name" value="TAT"/>
    <property type="match status" value="1"/>
</dbReference>
<proteinExistence type="predicted"/>
<organism evidence="2 3">
    <name type="scientific">Halomonas beimenensis</name>
    <dbReference type="NCBI Taxonomy" id="475662"/>
    <lineage>
        <taxon>Bacteria</taxon>
        <taxon>Pseudomonadati</taxon>
        <taxon>Pseudomonadota</taxon>
        <taxon>Gammaproteobacteria</taxon>
        <taxon>Oceanospirillales</taxon>
        <taxon>Halomonadaceae</taxon>
        <taxon>Halomonas</taxon>
    </lineage>
</organism>
<dbReference type="SUPFAM" id="SSF56003">
    <property type="entry name" value="Molybdenum cofactor-binding domain"/>
    <property type="match status" value="2"/>
</dbReference>
<protein>
    <submittedName>
        <fullName evidence="2">Isoquinoline 1-oxidoreductase beta subunit</fullName>
    </submittedName>
</protein>
<dbReference type="PANTHER" id="PTHR47495">
    <property type="entry name" value="ALDEHYDE DEHYDROGENASE"/>
    <property type="match status" value="1"/>
</dbReference>
<dbReference type="PIRSF" id="PIRSF036389">
    <property type="entry name" value="IOR_B"/>
    <property type="match status" value="1"/>
</dbReference>
<dbReference type="Gene3D" id="3.30.365.10">
    <property type="entry name" value="Aldehyde oxidase/xanthine dehydrogenase, molybdopterin binding domain"/>
    <property type="match status" value="4"/>
</dbReference>